<dbReference type="InterPro" id="IPR027417">
    <property type="entry name" value="P-loop_NTPase"/>
</dbReference>
<evidence type="ECO:0000256" key="4">
    <source>
        <dbReference type="ARBA" id="ARBA00022840"/>
    </source>
</evidence>
<keyword evidence="3" id="KW-0347">Helicase</keyword>
<dbReference type="GO" id="GO:0016787">
    <property type="term" value="F:hydrolase activity"/>
    <property type="evidence" value="ECO:0007669"/>
    <property type="project" value="UniProtKB-KW"/>
</dbReference>
<evidence type="ECO:0000256" key="5">
    <source>
        <dbReference type="SAM" id="MobiDB-lite"/>
    </source>
</evidence>
<dbReference type="GO" id="GO:0006281">
    <property type="term" value="P:DNA repair"/>
    <property type="evidence" value="ECO:0007669"/>
    <property type="project" value="TreeGrafter"/>
</dbReference>
<dbReference type="EMBL" id="BNCP01000038">
    <property type="protein sequence ID" value="GIL87106.1"/>
    <property type="molecule type" value="Genomic_DNA"/>
</dbReference>
<organism evidence="7 8">
    <name type="scientific">Volvox reticuliferus</name>
    <dbReference type="NCBI Taxonomy" id="1737510"/>
    <lineage>
        <taxon>Eukaryota</taxon>
        <taxon>Viridiplantae</taxon>
        <taxon>Chlorophyta</taxon>
        <taxon>core chlorophytes</taxon>
        <taxon>Chlorophyceae</taxon>
        <taxon>CS clade</taxon>
        <taxon>Chlamydomonadales</taxon>
        <taxon>Volvocaceae</taxon>
        <taxon>Volvox</taxon>
    </lineage>
</organism>
<feature type="domain" description="SNF2 N-terminal" evidence="6">
    <location>
        <begin position="60"/>
        <end position="113"/>
    </location>
</feature>
<dbReference type="InterPro" id="IPR000330">
    <property type="entry name" value="SNF2_N"/>
</dbReference>
<reference evidence="7" key="1">
    <citation type="journal article" date="2021" name="Proc. Natl. Acad. Sci. U.S.A.">
        <title>Three genomes in the algal genus Volvox reveal the fate of a haploid sex-determining region after a transition to homothallism.</title>
        <authorList>
            <person name="Yamamoto K."/>
            <person name="Hamaji T."/>
            <person name="Kawai-Toyooka H."/>
            <person name="Matsuzaki R."/>
            <person name="Takahashi F."/>
            <person name="Nishimura Y."/>
            <person name="Kawachi M."/>
            <person name="Noguchi H."/>
            <person name="Minakuchi Y."/>
            <person name="Umen J.G."/>
            <person name="Toyoda A."/>
            <person name="Nozaki H."/>
        </authorList>
    </citation>
    <scope>NUCLEOTIDE SEQUENCE</scope>
    <source>
        <strain evidence="7">NIES-3786</strain>
    </source>
</reference>
<evidence type="ECO:0000313" key="8">
    <source>
        <dbReference type="Proteomes" id="UP000747110"/>
    </source>
</evidence>
<dbReference type="OrthoDB" id="554759at2759"/>
<keyword evidence="1" id="KW-0547">Nucleotide-binding</keyword>
<dbReference type="AlphaFoldDB" id="A0A8J4CP23"/>
<evidence type="ECO:0000259" key="6">
    <source>
        <dbReference type="Pfam" id="PF00176"/>
    </source>
</evidence>
<evidence type="ECO:0000256" key="2">
    <source>
        <dbReference type="ARBA" id="ARBA00022801"/>
    </source>
</evidence>
<keyword evidence="2" id="KW-0378">Hydrolase</keyword>
<dbReference type="SUPFAM" id="SSF52540">
    <property type="entry name" value="P-loop containing nucleoside triphosphate hydrolases"/>
    <property type="match status" value="1"/>
</dbReference>
<comment type="caution">
    <text evidence="7">The sequence shown here is derived from an EMBL/GenBank/DDBJ whole genome shotgun (WGS) entry which is preliminary data.</text>
</comment>
<accession>A0A8J4CP23</accession>
<dbReference type="PANTHER" id="PTHR45766:SF3">
    <property type="entry name" value="DNA ANNEALING HELICASE AND ENDONUCLEASE ZRANB3"/>
    <property type="match status" value="1"/>
</dbReference>
<gene>
    <name evidence="7" type="ORF">Vretifemale_15238</name>
</gene>
<feature type="region of interest" description="Disordered" evidence="5">
    <location>
        <begin position="114"/>
        <end position="172"/>
    </location>
</feature>
<dbReference type="GO" id="GO:0004386">
    <property type="term" value="F:helicase activity"/>
    <property type="evidence" value="ECO:0007669"/>
    <property type="project" value="UniProtKB-KW"/>
</dbReference>
<sequence>VTSAITPAAFITVDITRFLRAPDPRLAVRLSTRGLGSVVPTVPLPEGGGVAGARFGGRVLLADEMGLGKTVQALTLVSCYPEDWPLLVVCPTSLRHTWVMAIQTWTSARQIATFGSSPPPQIGTDWPPRRGWPWDRGIPRREAATSPPFQETTAAAPGDPTSRWSAMTWQRK</sequence>
<dbReference type="PANTHER" id="PTHR45766">
    <property type="entry name" value="DNA ANNEALING HELICASE AND ENDONUCLEASE ZRANB3 FAMILY MEMBER"/>
    <property type="match status" value="1"/>
</dbReference>
<feature type="compositionally biased region" description="Polar residues" evidence="5">
    <location>
        <begin position="162"/>
        <end position="172"/>
    </location>
</feature>
<dbReference type="Gene3D" id="3.40.50.10810">
    <property type="entry name" value="Tandem AAA-ATPase domain"/>
    <property type="match status" value="1"/>
</dbReference>
<dbReference type="GO" id="GO:0031297">
    <property type="term" value="P:replication fork processing"/>
    <property type="evidence" value="ECO:0007669"/>
    <property type="project" value="TreeGrafter"/>
</dbReference>
<dbReference type="Proteomes" id="UP000747110">
    <property type="component" value="Unassembled WGS sequence"/>
</dbReference>
<dbReference type="EMBL" id="BNCP01000038">
    <property type="protein sequence ID" value="GIL87109.1"/>
    <property type="molecule type" value="Genomic_DNA"/>
</dbReference>
<keyword evidence="8" id="KW-1185">Reference proteome</keyword>
<name>A0A8J4CP23_9CHLO</name>
<dbReference type="InterPro" id="IPR038718">
    <property type="entry name" value="SNF2-like_sf"/>
</dbReference>
<dbReference type="EMBL" id="BNCP01000038">
    <property type="protein sequence ID" value="GIL87107.1"/>
    <property type="molecule type" value="Genomic_DNA"/>
</dbReference>
<keyword evidence="4" id="KW-0067">ATP-binding</keyword>
<evidence type="ECO:0000256" key="1">
    <source>
        <dbReference type="ARBA" id="ARBA00022741"/>
    </source>
</evidence>
<protein>
    <recommendedName>
        <fullName evidence="6">SNF2 N-terminal domain-containing protein</fullName>
    </recommendedName>
</protein>
<dbReference type="GO" id="GO:0005524">
    <property type="term" value="F:ATP binding"/>
    <property type="evidence" value="ECO:0007669"/>
    <property type="project" value="UniProtKB-KW"/>
</dbReference>
<dbReference type="GO" id="GO:0043596">
    <property type="term" value="C:nuclear replication fork"/>
    <property type="evidence" value="ECO:0007669"/>
    <property type="project" value="TreeGrafter"/>
</dbReference>
<dbReference type="Pfam" id="PF00176">
    <property type="entry name" value="SNF2-rel_dom"/>
    <property type="match status" value="1"/>
</dbReference>
<proteinExistence type="predicted"/>
<feature type="non-terminal residue" evidence="7">
    <location>
        <position position="172"/>
    </location>
</feature>
<evidence type="ECO:0000256" key="3">
    <source>
        <dbReference type="ARBA" id="ARBA00022806"/>
    </source>
</evidence>
<evidence type="ECO:0000313" key="7">
    <source>
        <dbReference type="EMBL" id="GIL87107.1"/>
    </source>
</evidence>
<dbReference type="GO" id="GO:0004520">
    <property type="term" value="F:DNA endonuclease activity"/>
    <property type="evidence" value="ECO:0007669"/>
    <property type="project" value="TreeGrafter"/>
</dbReference>